<comment type="cofactor">
    <cofactor evidence="4">
        <name>Mg(2+)</name>
        <dbReference type="ChEBI" id="CHEBI:18420"/>
    </cofactor>
</comment>
<evidence type="ECO:0000313" key="6">
    <source>
        <dbReference type="EMBL" id="KPL54570.1"/>
    </source>
</evidence>
<evidence type="ECO:0000256" key="3">
    <source>
        <dbReference type="ARBA" id="ARBA00047317"/>
    </source>
</evidence>
<dbReference type="InterPro" id="IPR036688">
    <property type="entry name" value="MoeA_C_domain_IV_sf"/>
</dbReference>
<dbReference type="GO" id="GO:0061599">
    <property type="term" value="F:molybdopterin molybdotransferase activity"/>
    <property type="evidence" value="ECO:0007669"/>
    <property type="project" value="UniProtKB-UniRule"/>
</dbReference>
<gene>
    <name evidence="6" type="ORF">ABB55_22020</name>
</gene>
<feature type="domain" description="MoaB/Mog" evidence="5">
    <location>
        <begin position="125"/>
        <end position="252"/>
    </location>
</feature>
<dbReference type="UniPathway" id="UPA00344"/>
<accession>A0A0P6WDL4</accession>
<dbReference type="GO" id="GO:0046872">
    <property type="term" value="F:metal ion binding"/>
    <property type="evidence" value="ECO:0007669"/>
    <property type="project" value="UniProtKB-UniRule"/>
</dbReference>
<dbReference type="Gene3D" id="2.40.340.10">
    <property type="entry name" value="MoeA, C-terminal, domain IV"/>
    <property type="match status" value="1"/>
</dbReference>
<dbReference type="InterPro" id="IPR036135">
    <property type="entry name" value="MoeA_linker/N_sf"/>
</dbReference>
<dbReference type="SMART" id="SM00852">
    <property type="entry name" value="MoCF_biosynth"/>
    <property type="match status" value="1"/>
</dbReference>
<dbReference type="InterPro" id="IPR038987">
    <property type="entry name" value="MoeA-like"/>
</dbReference>
<keyword evidence="4" id="KW-0479">Metal-binding</keyword>
<dbReference type="InterPro" id="IPR036425">
    <property type="entry name" value="MoaB/Mog-like_dom_sf"/>
</dbReference>
<keyword evidence="4" id="KW-0808">Transferase</keyword>
<evidence type="ECO:0000259" key="5">
    <source>
        <dbReference type="SMART" id="SM00852"/>
    </source>
</evidence>
<comment type="caution">
    <text evidence="6">The sequence shown here is derived from an EMBL/GenBank/DDBJ whole genome shotgun (WGS) entry which is preliminary data.</text>
</comment>
<comment type="function">
    <text evidence="1 4">Catalyzes the insertion of molybdate into adenylated molybdopterin with the concomitant release of AMP.</text>
</comment>
<dbReference type="Gene3D" id="2.170.190.11">
    <property type="entry name" value="Molybdopterin biosynthesis moea protein, domain 3"/>
    <property type="match status" value="1"/>
</dbReference>
<reference evidence="6 7" key="1">
    <citation type="submission" date="2015-09" db="EMBL/GenBank/DDBJ databases">
        <authorList>
            <person name="Jackson K.R."/>
            <person name="Lunt B.L."/>
            <person name="Fisher J.N.B."/>
            <person name="Gardner A.V."/>
            <person name="Bailey M.E."/>
            <person name="Deus L.M."/>
            <person name="Earl A.S."/>
            <person name="Gibby P.D."/>
            <person name="Hartmann K.A."/>
            <person name="Liu J.E."/>
            <person name="Manci A.M."/>
            <person name="Nielsen D.A."/>
            <person name="Solomon M.B."/>
            <person name="Breakwell D.P."/>
            <person name="Burnett S.H."/>
            <person name="Grose J.H."/>
        </authorList>
    </citation>
    <scope>NUCLEOTIDE SEQUENCE [LARGE SCALE GENOMIC DNA]</scope>
    <source>
        <strain evidence="6 7">16</strain>
    </source>
</reference>
<keyword evidence="4" id="KW-0460">Magnesium</keyword>
<dbReference type="EMBL" id="LJYW01000001">
    <property type="protein sequence ID" value="KPL54570.1"/>
    <property type="molecule type" value="Genomic_DNA"/>
</dbReference>
<comment type="catalytic activity">
    <reaction evidence="3">
        <text>adenylyl-molybdopterin + molybdate = Mo-molybdopterin + AMP + H(+)</text>
        <dbReference type="Rhea" id="RHEA:35047"/>
        <dbReference type="ChEBI" id="CHEBI:15378"/>
        <dbReference type="ChEBI" id="CHEBI:36264"/>
        <dbReference type="ChEBI" id="CHEBI:62727"/>
        <dbReference type="ChEBI" id="CHEBI:71302"/>
        <dbReference type="ChEBI" id="CHEBI:456215"/>
        <dbReference type="EC" id="2.10.1.1"/>
    </reaction>
</comment>
<dbReference type="PANTHER" id="PTHR10192">
    <property type="entry name" value="MOLYBDOPTERIN BIOSYNTHESIS PROTEIN"/>
    <property type="match status" value="1"/>
</dbReference>
<dbReference type="EC" id="2.10.1.1" evidence="4"/>
<evidence type="ECO:0000256" key="1">
    <source>
        <dbReference type="ARBA" id="ARBA00002901"/>
    </source>
</evidence>
<dbReference type="Proteomes" id="UP000048984">
    <property type="component" value="Unassembled WGS sequence"/>
</dbReference>
<dbReference type="Gene3D" id="3.40.980.10">
    <property type="entry name" value="MoaB/Mog-like domain"/>
    <property type="match status" value="1"/>
</dbReference>
<evidence type="ECO:0000313" key="7">
    <source>
        <dbReference type="Proteomes" id="UP000048984"/>
    </source>
</evidence>
<dbReference type="AlphaFoldDB" id="A0A0P6WDL4"/>
<dbReference type="GO" id="GO:0005829">
    <property type="term" value="C:cytosol"/>
    <property type="evidence" value="ECO:0007669"/>
    <property type="project" value="TreeGrafter"/>
</dbReference>
<comment type="pathway">
    <text evidence="4">Cofactor biosynthesis; molybdopterin biosynthesis.</text>
</comment>
<keyword evidence="7" id="KW-1185">Reference proteome</keyword>
<dbReference type="GO" id="GO:0006777">
    <property type="term" value="P:Mo-molybdopterin cofactor biosynthetic process"/>
    <property type="evidence" value="ECO:0007669"/>
    <property type="project" value="UniProtKB-UniRule"/>
</dbReference>
<evidence type="ECO:0000256" key="2">
    <source>
        <dbReference type="ARBA" id="ARBA00010763"/>
    </source>
</evidence>
<dbReference type="InterPro" id="IPR005110">
    <property type="entry name" value="MoeA_linker/N"/>
</dbReference>
<name>A0A0P6WDL4_9HYPH</name>
<keyword evidence="4" id="KW-0501">Molybdenum cofactor biosynthesis</keyword>
<keyword evidence="4" id="KW-0500">Molybdenum</keyword>
<reference evidence="6 7" key="2">
    <citation type="submission" date="2015-10" db="EMBL/GenBank/DDBJ databases">
        <title>Draft Genome Sequence of Prosthecomicrobium hirschii ATCC 27832.</title>
        <authorList>
            <person name="Daniel J."/>
            <person name="Givan S.A."/>
            <person name="Brun Y.V."/>
            <person name="Brown P.J."/>
        </authorList>
    </citation>
    <scope>NUCLEOTIDE SEQUENCE [LARGE SCALE GENOMIC DNA]</scope>
    <source>
        <strain evidence="6 7">16</strain>
    </source>
</reference>
<dbReference type="SUPFAM" id="SSF63867">
    <property type="entry name" value="MoeA C-terminal domain-like"/>
    <property type="match status" value="1"/>
</dbReference>
<protein>
    <recommendedName>
        <fullName evidence="4">Molybdopterin molybdenumtransferase</fullName>
        <ecNumber evidence="4">2.10.1.1</ecNumber>
    </recommendedName>
</protein>
<dbReference type="SUPFAM" id="SSF63882">
    <property type="entry name" value="MoeA N-terminal region -like"/>
    <property type="match status" value="1"/>
</dbReference>
<dbReference type="PANTHER" id="PTHR10192:SF5">
    <property type="entry name" value="GEPHYRIN"/>
    <property type="match status" value="1"/>
</dbReference>
<dbReference type="Pfam" id="PF00994">
    <property type="entry name" value="MoCF_biosynth"/>
    <property type="match status" value="1"/>
</dbReference>
<dbReference type="InterPro" id="IPR001453">
    <property type="entry name" value="MoaB/Mog_dom"/>
</dbReference>
<evidence type="ECO:0000256" key="4">
    <source>
        <dbReference type="RuleBase" id="RU365090"/>
    </source>
</evidence>
<dbReference type="SUPFAM" id="SSF53218">
    <property type="entry name" value="Molybdenum cofactor biosynthesis proteins"/>
    <property type="match status" value="1"/>
</dbReference>
<proteinExistence type="inferred from homology"/>
<comment type="similarity">
    <text evidence="2 4">Belongs to the MoeA family.</text>
</comment>
<sequence length="336" mass="33131">MRVPANVPTRALAAVDGWAVAADMVVGAAPGAPVFLAERPAAVEIGDAMPDGTDAVLPPEAVAEAAGFVEISAAAGAGEGVRPAGFDGEAGAVVLAAGRRLTPLAAAAARSVGLAEAVVRRPYVRILVIGDGLEPQDVTGRLIADLVVARGAELDRPAALADDPAVIAGALAESVADLIITVGGSGVGTTDRTLDGIGLAAASEVLAHGIAIAPGETTALAMIGDAPVLVLPGRPDAALAGFLLVGLPLIDRLAGADPALPDLGLPLAGKVSSALGMTELRFMALENGQAVPLAASGLPLGRLGRADGYLVVPARSEGFPVGALAGIYRLPGGRSW</sequence>
<dbReference type="Pfam" id="PF03453">
    <property type="entry name" value="MoeA_N"/>
    <property type="match status" value="1"/>
</dbReference>
<organism evidence="6 7">
    <name type="scientific">Prosthecodimorpha hirschii</name>
    <dbReference type="NCBI Taxonomy" id="665126"/>
    <lineage>
        <taxon>Bacteria</taxon>
        <taxon>Pseudomonadati</taxon>
        <taxon>Pseudomonadota</taxon>
        <taxon>Alphaproteobacteria</taxon>
        <taxon>Hyphomicrobiales</taxon>
        <taxon>Ancalomicrobiaceae</taxon>
        <taxon>Prosthecodimorpha</taxon>
    </lineage>
</organism>
<dbReference type="STRING" id="665126.ABB55_22020"/>